<feature type="compositionally biased region" description="Basic and acidic residues" evidence="1">
    <location>
        <begin position="1"/>
        <end position="12"/>
    </location>
</feature>
<protein>
    <recommendedName>
        <fullName evidence="4">Pore-forming ESAT-6 family protein</fullName>
    </recommendedName>
</protein>
<comment type="caution">
    <text evidence="2">The sequence shown here is derived from an EMBL/GenBank/DDBJ whole genome shotgun (WGS) entry which is preliminary data.</text>
</comment>
<organism evidence="2 3">
    <name type="scientific">Myceligenerans pegani</name>
    <dbReference type="NCBI Taxonomy" id="2776917"/>
    <lineage>
        <taxon>Bacteria</taxon>
        <taxon>Bacillati</taxon>
        <taxon>Actinomycetota</taxon>
        <taxon>Actinomycetes</taxon>
        <taxon>Micrococcales</taxon>
        <taxon>Promicromonosporaceae</taxon>
        <taxon>Myceligenerans</taxon>
    </lineage>
</organism>
<accession>A0ABR9N1M4</accession>
<feature type="region of interest" description="Disordered" evidence="1">
    <location>
        <begin position="1"/>
        <end position="23"/>
    </location>
</feature>
<dbReference type="Proteomes" id="UP000625527">
    <property type="component" value="Unassembled WGS sequence"/>
</dbReference>
<evidence type="ECO:0000313" key="2">
    <source>
        <dbReference type="EMBL" id="MBE1877558.1"/>
    </source>
</evidence>
<keyword evidence="3" id="KW-1185">Reference proteome</keyword>
<reference evidence="2 3" key="1">
    <citation type="submission" date="2020-10" db="EMBL/GenBank/DDBJ databases">
        <title>Myceligenerans pegani sp. nov., an endophytic actinomycete isolated from Peganum harmala L. in Xinjiang, China.</title>
        <authorList>
            <person name="Xin L."/>
        </authorList>
    </citation>
    <scope>NUCLEOTIDE SEQUENCE [LARGE SCALE GENOMIC DNA]</scope>
    <source>
        <strain evidence="2 3">TRM65318</strain>
    </source>
</reference>
<evidence type="ECO:0000256" key="1">
    <source>
        <dbReference type="SAM" id="MobiDB-lite"/>
    </source>
</evidence>
<proteinExistence type="predicted"/>
<gene>
    <name evidence="2" type="ORF">IHE71_17865</name>
</gene>
<evidence type="ECO:0008006" key="4">
    <source>
        <dbReference type="Google" id="ProtNLM"/>
    </source>
</evidence>
<feature type="region of interest" description="Disordered" evidence="1">
    <location>
        <begin position="75"/>
        <end position="98"/>
    </location>
</feature>
<name>A0ABR9N1M4_9MICO</name>
<evidence type="ECO:0000313" key="3">
    <source>
        <dbReference type="Proteomes" id="UP000625527"/>
    </source>
</evidence>
<dbReference type="EMBL" id="JADAQT010000103">
    <property type="protein sequence ID" value="MBE1877558.1"/>
    <property type="molecule type" value="Genomic_DNA"/>
</dbReference>
<sequence length="98" mass="10864">MAGVNDMERRDDDADASVQAQENLDRVTARLEAMIEREVAAAMADGDGASGEYRTKEQRWNAAANDVRNVIQLMRQSLEENDGTAQRLQNKAKPTEPS</sequence>